<evidence type="ECO:0000256" key="1">
    <source>
        <dbReference type="ARBA" id="ARBA00004479"/>
    </source>
</evidence>
<dbReference type="PANTHER" id="PTHR24365">
    <property type="entry name" value="TOLL-LIKE RECEPTOR"/>
    <property type="match status" value="1"/>
</dbReference>
<feature type="region of interest" description="Disordered" evidence="14">
    <location>
        <begin position="365"/>
        <end position="427"/>
    </location>
</feature>
<comment type="caution">
    <text evidence="13">Lacks conserved residue(s) required for the propagation of feature annotation.</text>
</comment>
<feature type="domain" description="EGF-like" evidence="17">
    <location>
        <begin position="972"/>
        <end position="1005"/>
    </location>
</feature>
<keyword evidence="8" id="KW-0391">Immunity</keyword>
<dbReference type="GO" id="GO:0005886">
    <property type="term" value="C:plasma membrane"/>
    <property type="evidence" value="ECO:0007669"/>
    <property type="project" value="TreeGrafter"/>
</dbReference>
<keyword evidence="12" id="KW-0325">Glycoprotein</keyword>
<feature type="compositionally biased region" description="Low complexity" evidence="14">
    <location>
        <begin position="609"/>
        <end position="627"/>
    </location>
</feature>
<dbReference type="CDD" id="cd00054">
    <property type="entry name" value="EGF_CA"/>
    <property type="match status" value="1"/>
</dbReference>
<dbReference type="OrthoDB" id="1421090at2759"/>
<name>A0A9W3AEA6_BIOGL</name>
<gene>
    <name evidence="20" type="primary">LOC106080152</name>
</gene>
<keyword evidence="9 15" id="KW-1133">Transmembrane helix</keyword>
<evidence type="ECO:0000256" key="14">
    <source>
        <dbReference type="SAM" id="MobiDB-lite"/>
    </source>
</evidence>
<dbReference type="InterPro" id="IPR000157">
    <property type="entry name" value="TIR_dom"/>
</dbReference>
<evidence type="ECO:0000259" key="18">
    <source>
        <dbReference type="PROSITE" id="PS50104"/>
    </source>
</evidence>
<feature type="compositionally biased region" description="Low complexity" evidence="14">
    <location>
        <begin position="487"/>
        <end position="512"/>
    </location>
</feature>
<evidence type="ECO:0000256" key="11">
    <source>
        <dbReference type="ARBA" id="ARBA00023170"/>
    </source>
</evidence>
<sequence length="1467" mass="159531">MLLIVPEARMKTRAIFVVLLLDMVLSAPQYADFYSSLDAFLAGNPIIASSDTASTSAQPSTAEKKTDAPNKNVNLPSGNRQSSFPTQGPTQAFDLSNLNTWDNLPASLFAAPSPPHQPAPQRSQAQPGAHQENNWNDQSHFDTGPSQRTWDSFDQGIVSGGVDSGNMVGGGTPSGMQEPFLPLADHSPGSTMADNPGQMLDWSSPPVSKDTHKYEDLPTPPPPSDAEGMAKAVLRGQVKRWEWTYSNTLLQGEISSNYKDDSQSTVFCCQRLPYICNVDGVCVIDRKECQEFCSCANNPFTPHCTKDVIPRIKKKMVALEDKILQRVSKELNLLIPPPLVTTQHPLETTTEDMFPIGGSKYDPEVVNSPLTSDKIPVTPTSNSKFDAKSTPQSKYDSKVKSTFMGSHLQHPANKAADPTTPKPEASKSITTLLPASSGMVSKSSLNVSSYIPFAPEAPTVSSVDGRSVQRGTSNLDMPQPSNSSTFQTPSRAAAQRPRPTTTSRTQKSTTAPARNASTVLTANKSPTISPKTRTTSTTATKTTTLSAHNSKESFLHSVYNFDHFSLTQSSDDSKGKRHLSTISNTTEPPSRKTSVSTRSPKASSNLLHISTTISSPDPTSSSNNNTSAKALRGFTANTNPVSPTLKSSTASVPLIKGDIISFTLPTSSAKSSITSATSTASTSVSTASPISSSTSSSTIPPSTSSKTDTSILESKTETNGAFLSNESRISLVTTKQDNPYTFNSTFQNSPSTTQTTQMPFAETSTSNGTSTSVEISKEIPQVSSTISSVKEPENFRATNDSKTKHSSLSPDGRGSRTETTEAFSEASTESQSVNSSATPTDATTYQAESILITTTPSPKESELVDPNKEQGLLDWFGSNSSRKDHFPMSSPRPHYDTTTTFFGDSDEKEPCGPECEKNGGKCFMGSNFKSYCGFVNGDPCNNFQCINGTCLYTEGLYICDCKEGWTGTFCDKPCDLDCGAHGTCGRMGNMTGCICHQNYTGNRCEEKRKIVLNVREVAVGVNNLKVWEVALIAIMAAVCIAVVFIVLPYVLWRRQWLPIRQLIFYFQEYEDDDDKDYDAFISYKSSPRDERFILQHLYPKLEKELDFRLCLHFRDFSPGEPIANNIINAIERSRRTIMILSPNYVASEWCRMEYQKAQHEMLRLKHKIIPIVLEDISGMPEMDSNLKTIINTVTYIEWPGEEEPSSSKKVERFWKLLELSMPKKKDALARSLSTCSSDVPLTTVSKTCFDSIVSSLKGDDWLSATSLESSSSSASGSSTESGKSLKRERGSKDIPVDPGVFFEDRKASQVSSIAGSKGIAKGVGSVEGSSVTKSRRSSDITSDKTHISSQSAVSSRTKQLPFEHSVLAPIAPVQPLKTSFSSPILPLLESTVSPHHGRSSSEEETNVLSPLIKLTNPAPEETNIPDETAAAPKFSSDDFIIEVREVGNQIKVTSRPPRKYATRELMV</sequence>
<protein>
    <submittedName>
        <fullName evidence="20">Uncharacterized protein LOC106080152</fullName>
    </submittedName>
</protein>
<dbReference type="Proteomes" id="UP001165740">
    <property type="component" value="Chromosome 5"/>
</dbReference>
<keyword evidence="19" id="KW-1185">Reference proteome</keyword>
<feature type="compositionally biased region" description="Low complexity" evidence="14">
    <location>
        <begin position="820"/>
        <end position="830"/>
    </location>
</feature>
<evidence type="ECO:0000256" key="9">
    <source>
        <dbReference type="ARBA" id="ARBA00022989"/>
    </source>
</evidence>
<feature type="disulfide bond" evidence="13">
    <location>
        <begin position="995"/>
        <end position="1004"/>
    </location>
</feature>
<keyword evidence="13" id="KW-0245">EGF-like domain</keyword>
<feature type="compositionally biased region" description="Gly residues" evidence="14">
    <location>
        <begin position="158"/>
        <end position="173"/>
    </location>
</feature>
<feature type="compositionally biased region" description="Polar residues" evidence="14">
    <location>
        <begin position="378"/>
        <end position="394"/>
    </location>
</feature>
<evidence type="ECO:0000256" key="8">
    <source>
        <dbReference type="ARBA" id="ARBA00022859"/>
    </source>
</evidence>
<feature type="compositionally biased region" description="Polar residues" evidence="14">
    <location>
        <begin position="1347"/>
        <end position="1356"/>
    </location>
</feature>
<keyword evidence="11" id="KW-0675">Receptor</keyword>
<dbReference type="PRINTS" id="PR01537">
    <property type="entry name" value="INTRLKN1R1F"/>
</dbReference>
<feature type="compositionally biased region" description="Basic and acidic residues" evidence="14">
    <location>
        <begin position="790"/>
        <end position="803"/>
    </location>
</feature>
<feature type="region of interest" description="Disordered" evidence="14">
    <location>
        <begin position="673"/>
        <end position="719"/>
    </location>
</feature>
<dbReference type="InterPro" id="IPR035897">
    <property type="entry name" value="Toll_tir_struct_dom_sf"/>
</dbReference>
<dbReference type="GeneID" id="106080152"/>
<dbReference type="PROSITE" id="PS50104">
    <property type="entry name" value="TIR"/>
    <property type="match status" value="1"/>
</dbReference>
<accession>A0A9W3AEA6</accession>
<dbReference type="GO" id="GO:0007165">
    <property type="term" value="P:signal transduction"/>
    <property type="evidence" value="ECO:0007669"/>
    <property type="project" value="InterPro"/>
</dbReference>
<feature type="compositionally biased region" description="Polar residues" evidence="14">
    <location>
        <begin position="459"/>
        <end position="486"/>
    </location>
</feature>
<dbReference type="SUPFAM" id="SSF57184">
    <property type="entry name" value="Growth factor receptor domain"/>
    <property type="match status" value="1"/>
</dbReference>
<dbReference type="PROSITE" id="PS00022">
    <property type="entry name" value="EGF_1"/>
    <property type="match status" value="2"/>
</dbReference>
<feature type="domain" description="TIR" evidence="18">
    <location>
        <begin position="1075"/>
        <end position="1221"/>
    </location>
</feature>
<feature type="region of interest" description="Disordered" evidence="14">
    <location>
        <begin position="738"/>
        <end position="845"/>
    </location>
</feature>
<feature type="disulfide bond" evidence="13">
    <location>
        <begin position="974"/>
        <end position="984"/>
    </location>
</feature>
<feature type="domain" description="EGF-like" evidence="17">
    <location>
        <begin position="936"/>
        <end position="971"/>
    </location>
</feature>
<feature type="region of interest" description="Disordered" evidence="14">
    <location>
        <begin position="1267"/>
        <end position="1299"/>
    </location>
</feature>
<dbReference type="PANTHER" id="PTHR24365:SF541">
    <property type="entry name" value="PROTEIN TOLL-RELATED"/>
    <property type="match status" value="1"/>
</dbReference>
<proteinExistence type="inferred from homology"/>
<evidence type="ECO:0000256" key="13">
    <source>
        <dbReference type="PROSITE-ProRule" id="PRU00076"/>
    </source>
</evidence>
<keyword evidence="4" id="KW-0433">Leucine-rich repeat</keyword>
<keyword evidence="13" id="KW-1015">Disulfide bond</keyword>
<evidence type="ECO:0000256" key="6">
    <source>
        <dbReference type="ARBA" id="ARBA00022729"/>
    </source>
</evidence>
<evidence type="ECO:0000259" key="17">
    <source>
        <dbReference type="PROSITE" id="PS50026"/>
    </source>
</evidence>
<evidence type="ECO:0000256" key="4">
    <source>
        <dbReference type="ARBA" id="ARBA00022614"/>
    </source>
</evidence>
<reference evidence="20" key="1">
    <citation type="submission" date="2025-08" db="UniProtKB">
        <authorList>
            <consortium name="RefSeq"/>
        </authorList>
    </citation>
    <scope>IDENTIFICATION</scope>
</reference>
<evidence type="ECO:0000256" key="16">
    <source>
        <dbReference type="SAM" id="SignalP"/>
    </source>
</evidence>
<dbReference type="SMART" id="SM00255">
    <property type="entry name" value="TIR"/>
    <property type="match status" value="1"/>
</dbReference>
<dbReference type="FunFam" id="3.40.50.10140:FF:000001">
    <property type="entry name" value="Toll-like receptor 2"/>
    <property type="match status" value="1"/>
</dbReference>
<evidence type="ECO:0000256" key="5">
    <source>
        <dbReference type="ARBA" id="ARBA00022692"/>
    </source>
</evidence>
<dbReference type="Gene3D" id="3.40.50.10140">
    <property type="entry name" value="Toll/interleukin-1 receptor homology (TIR) domain"/>
    <property type="match status" value="1"/>
</dbReference>
<dbReference type="GO" id="GO:0045087">
    <property type="term" value="P:innate immune response"/>
    <property type="evidence" value="ECO:0007669"/>
    <property type="project" value="UniProtKB-KW"/>
</dbReference>
<feature type="disulfide bond" evidence="13">
    <location>
        <begin position="940"/>
        <end position="950"/>
    </location>
</feature>
<keyword evidence="7" id="KW-0677">Repeat</keyword>
<feature type="region of interest" description="Disordered" evidence="14">
    <location>
        <begin position="455"/>
        <end position="546"/>
    </location>
</feature>
<feature type="transmembrane region" description="Helical" evidence="15">
    <location>
        <begin position="1029"/>
        <end position="1052"/>
    </location>
</feature>
<dbReference type="Pfam" id="PF00008">
    <property type="entry name" value="EGF"/>
    <property type="match status" value="1"/>
</dbReference>
<dbReference type="Pfam" id="PF01582">
    <property type="entry name" value="TIR"/>
    <property type="match status" value="1"/>
</dbReference>
<dbReference type="Gene3D" id="2.10.25.10">
    <property type="entry name" value="Laminin"/>
    <property type="match status" value="1"/>
</dbReference>
<keyword evidence="6 16" id="KW-0732">Signal</keyword>
<evidence type="ECO:0000313" key="19">
    <source>
        <dbReference type="Proteomes" id="UP001165740"/>
    </source>
</evidence>
<dbReference type="InterPro" id="IPR000742">
    <property type="entry name" value="EGF"/>
</dbReference>
<feature type="compositionally biased region" description="Polar residues" evidence="14">
    <location>
        <begin position="580"/>
        <end position="608"/>
    </location>
</feature>
<dbReference type="RefSeq" id="XP_055885647.1">
    <property type="nucleotide sequence ID" value="XM_056029672.1"/>
</dbReference>
<keyword evidence="10 15" id="KW-0472">Membrane</keyword>
<feature type="region of interest" description="Disordered" evidence="14">
    <location>
        <begin position="51"/>
        <end position="228"/>
    </location>
</feature>
<evidence type="ECO:0000256" key="7">
    <source>
        <dbReference type="ARBA" id="ARBA00022737"/>
    </source>
</evidence>
<comment type="subcellular location">
    <subcellularLocation>
        <location evidence="1">Membrane</location>
        <topology evidence="1">Single-pass type I membrane protein</topology>
    </subcellularLocation>
</comment>
<feature type="compositionally biased region" description="Low complexity" evidence="14">
    <location>
        <begin position="1267"/>
        <end position="1282"/>
    </location>
</feature>
<feature type="compositionally biased region" description="Polar residues" evidence="14">
    <location>
        <begin position="738"/>
        <end position="774"/>
    </location>
</feature>
<feature type="compositionally biased region" description="Polar residues" evidence="14">
    <location>
        <begin position="69"/>
        <end position="102"/>
    </location>
</feature>
<feature type="compositionally biased region" description="Basic and acidic residues" evidence="14">
    <location>
        <begin position="1336"/>
        <end position="1346"/>
    </location>
</feature>
<feature type="chain" id="PRO_5040914036" evidence="16">
    <location>
        <begin position="27"/>
        <end position="1467"/>
    </location>
</feature>
<feature type="region of interest" description="Disordered" evidence="14">
    <location>
        <begin position="566"/>
        <end position="627"/>
    </location>
</feature>
<feature type="disulfide bond" evidence="13">
    <location>
        <begin position="961"/>
        <end position="970"/>
    </location>
</feature>
<feature type="region of interest" description="Disordered" evidence="14">
    <location>
        <begin position="1320"/>
        <end position="1356"/>
    </location>
</feature>
<dbReference type="SMART" id="SM00181">
    <property type="entry name" value="EGF"/>
    <property type="match status" value="2"/>
</dbReference>
<comment type="similarity">
    <text evidence="2">Belongs to the Toll-like receptor family.</text>
</comment>
<feature type="compositionally biased region" description="Low complexity" evidence="14">
    <location>
        <begin position="524"/>
        <end position="544"/>
    </location>
</feature>
<evidence type="ECO:0000256" key="12">
    <source>
        <dbReference type="ARBA" id="ARBA00023180"/>
    </source>
</evidence>
<feature type="compositionally biased region" description="Basic and acidic residues" evidence="14">
    <location>
        <begin position="1283"/>
        <end position="1295"/>
    </location>
</feature>
<evidence type="ECO:0000256" key="2">
    <source>
        <dbReference type="ARBA" id="ARBA00009634"/>
    </source>
</evidence>
<feature type="compositionally biased region" description="Polar residues" evidence="14">
    <location>
        <begin position="831"/>
        <end position="845"/>
    </location>
</feature>
<feature type="signal peptide" evidence="16">
    <location>
        <begin position="1"/>
        <end position="26"/>
    </location>
</feature>
<feature type="compositionally biased region" description="Low complexity" evidence="14">
    <location>
        <begin position="673"/>
        <end position="711"/>
    </location>
</feature>
<dbReference type="GO" id="GO:0038023">
    <property type="term" value="F:signaling receptor activity"/>
    <property type="evidence" value="ECO:0007669"/>
    <property type="project" value="TreeGrafter"/>
</dbReference>
<dbReference type="PROSITE" id="PS50026">
    <property type="entry name" value="EGF_3"/>
    <property type="match status" value="2"/>
</dbReference>
<evidence type="ECO:0000256" key="10">
    <source>
        <dbReference type="ARBA" id="ARBA00023136"/>
    </source>
</evidence>
<keyword evidence="3" id="KW-0399">Innate immunity</keyword>
<evidence type="ECO:0000256" key="15">
    <source>
        <dbReference type="SAM" id="Phobius"/>
    </source>
</evidence>
<evidence type="ECO:0000256" key="3">
    <source>
        <dbReference type="ARBA" id="ARBA00022588"/>
    </source>
</evidence>
<feature type="compositionally biased region" description="Low complexity" evidence="14">
    <location>
        <begin position="51"/>
        <end position="61"/>
    </location>
</feature>
<dbReference type="SUPFAM" id="SSF52200">
    <property type="entry name" value="Toll/Interleukin receptor TIR domain"/>
    <property type="match status" value="1"/>
</dbReference>
<keyword evidence="5 15" id="KW-0812">Transmembrane</keyword>
<evidence type="ECO:0000313" key="20">
    <source>
        <dbReference type="RefSeq" id="XP_055885647.1"/>
    </source>
</evidence>
<organism evidence="19 20">
    <name type="scientific">Biomphalaria glabrata</name>
    <name type="common">Bloodfluke planorb</name>
    <name type="synonym">Freshwater snail</name>
    <dbReference type="NCBI Taxonomy" id="6526"/>
    <lineage>
        <taxon>Eukaryota</taxon>
        <taxon>Metazoa</taxon>
        <taxon>Spiralia</taxon>
        <taxon>Lophotrochozoa</taxon>
        <taxon>Mollusca</taxon>
        <taxon>Gastropoda</taxon>
        <taxon>Heterobranchia</taxon>
        <taxon>Euthyneura</taxon>
        <taxon>Panpulmonata</taxon>
        <taxon>Hygrophila</taxon>
        <taxon>Lymnaeoidea</taxon>
        <taxon>Planorbidae</taxon>
        <taxon>Biomphalaria</taxon>
    </lineage>
</organism>
<dbReference type="InterPro" id="IPR009030">
    <property type="entry name" value="Growth_fac_rcpt_cys_sf"/>
</dbReference>